<protein>
    <submittedName>
        <fullName evidence="18">TonB-dependent receptor</fullName>
    </submittedName>
</protein>
<evidence type="ECO:0000256" key="9">
    <source>
        <dbReference type="ARBA" id="ARBA00023077"/>
    </source>
</evidence>
<name>A0A5M6ZIW3_9PROT</name>
<accession>A0A5M6ZIW3</accession>
<keyword evidence="19" id="KW-1185">Reference proteome</keyword>
<dbReference type="InterPro" id="IPR036942">
    <property type="entry name" value="Beta-barrel_TonB_sf"/>
</dbReference>
<feature type="signal peptide" evidence="15">
    <location>
        <begin position="1"/>
        <end position="26"/>
    </location>
</feature>
<dbReference type="AlphaFoldDB" id="A0A5M6ZIW3"/>
<evidence type="ECO:0000256" key="4">
    <source>
        <dbReference type="ARBA" id="ARBA00022496"/>
    </source>
</evidence>
<dbReference type="Pfam" id="PF07715">
    <property type="entry name" value="Plug"/>
    <property type="match status" value="1"/>
</dbReference>
<gene>
    <name evidence="18" type="ORF">F1654_07840</name>
</gene>
<sequence length="847" mass="92059">MKRFTKAGVLGATALAAGLVTTAAQAQVDVITVTAQKREQTLQEVPVAVAVVTGETVEMAQVRDARDLQFLVPSLEVGQAASSTNQTFSIRSLGTDTFNPGLEASVGVFVDGVFMARQGAAINDFLSLERIEVLRGPQSTLFGRNTPAGVISFISKAPEFEYGGQAEVTLASHEGRILRGTVTGPLVEDRLAFRLDANRNVRGGFVRNVTDGRELNDRDRWSTRAQLLWEVSDNTQVRFIADYSEIDEQCCAAPFFFYAPASLGAIPALGGTLLDPNPWNYQIAIDNPVFTENRNSGVSAQIDHQFDGFTFTSITAFRNYFENQNIDADFTNLDLAGDRLITQRYDTFTQEVRLTSDGGGDFDWLLGGFYYDNTLRHNNQTPYGSQLRAFADALTGGAITTVESLVGAPAGLFLGEGQGLREEDYVYNTKSWSVFGQVDWHVNDRLTLTGGLRYTRETKDIVADIDIVDPWSAVDLIGLGEQVIFAQAFQTQTGLAPTPANIGAFAAGFPAQFQALQAFAAAGSTDPAVNPFLALTPLQFNPPAPGFTADRSEDNVSGNLIASYQLTDNTNIYASYSRGFKAGGFNVSANAALTGVFEFEPEISTAIELGAKALIFDGTTQVNMALFRQNLEDFQANIFTGSGFGLQNAGEVQLTGFEFEFFSRPFERLLLSGGFTYMFESKFKSFDSNACYPDQAVVAGIFASPADVPAGQCGRSINVVTGLPVTTQNSTGQDRQTPDLTATFSAMYTHPFGDTLEGFVRADYSYVGERTLAGNFNPRRAVGSTELVNASVGFGNRDGDWQMQLWVRNLFEEEYQQGNFESVGQPGSINVYPGDPRTYGVTLRARF</sequence>
<feature type="chain" id="PRO_5024353196" evidence="15">
    <location>
        <begin position="27"/>
        <end position="847"/>
    </location>
</feature>
<keyword evidence="6 15" id="KW-0732">Signal</keyword>
<keyword evidence="5 12" id="KW-0812">Transmembrane</keyword>
<feature type="domain" description="TonB-dependent receptor-like beta-barrel" evidence="16">
    <location>
        <begin position="276"/>
        <end position="810"/>
    </location>
</feature>
<keyword evidence="7" id="KW-0408">Iron</keyword>
<feature type="domain" description="TonB-dependent receptor plug" evidence="17">
    <location>
        <begin position="42"/>
        <end position="150"/>
    </location>
</feature>
<dbReference type="PROSITE" id="PS01156">
    <property type="entry name" value="TONB_DEPENDENT_REC_2"/>
    <property type="match status" value="1"/>
</dbReference>
<evidence type="ECO:0000256" key="7">
    <source>
        <dbReference type="ARBA" id="ARBA00023004"/>
    </source>
</evidence>
<keyword evidence="11 12" id="KW-0998">Cell outer membrane</keyword>
<evidence type="ECO:0000256" key="8">
    <source>
        <dbReference type="ARBA" id="ARBA00023065"/>
    </source>
</evidence>
<keyword evidence="8" id="KW-0406">Ion transport</keyword>
<evidence type="ECO:0000256" key="15">
    <source>
        <dbReference type="SAM" id="SignalP"/>
    </source>
</evidence>
<dbReference type="Pfam" id="PF00593">
    <property type="entry name" value="TonB_dep_Rec_b-barrel"/>
    <property type="match status" value="1"/>
</dbReference>
<keyword evidence="10 12" id="KW-0472">Membrane</keyword>
<evidence type="ECO:0000259" key="17">
    <source>
        <dbReference type="Pfam" id="PF07715"/>
    </source>
</evidence>
<comment type="similarity">
    <text evidence="12 14">Belongs to the TonB-dependent receptor family.</text>
</comment>
<evidence type="ECO:0000256" key="1">
    <source>
        <dbReference type="ARBA" id="ARBA00004571"/>
    </source>
</evidence>
<evidence type="ECO:0000256" key="12">
    <source>
        <dbReference type="PROSITE-ProRule" id="PRU01360"/>
    </source>
</evidence>
<dbReference type="InterPro" id="IPR039426">
    <property type="entry name" value="TonB-dep_rcpt-like"/>
</dbReference>
<evidence type="ECO:0000313" key="18">
    <source>
        <dbReference type="EMBL" id="KAA5803704.1"/>
    </source>
</evidence>
<comment type="subcellular location">
    <subcellularLocation>
        <location evidence="1 12">Cell outer membrane</location>
        <topology evidence="1 12">Multi-pass membrane protein</topology>
    </subcellularLocation>
</comment>
<proteinExistence type="inferred from homology"/>
<evidence type="ECO:0000256" key="6">
    <source>
        <dbReference type="ARBA" id="ARBA00022729"/>
    </source>
</evidence>
<dbReference type="EMBL" id="VWOJ01000002">
    <property type="protein sequence ID" value="KAA5803704.1"/>
    <property type="molecule type" value="Genomic_DNA"/>
</dbReference>
<evidence type="ECO:0000256" key="2">
    <source>
        <dbReference type="ARBA" id="ARBA00022448"/>
    </source>
</evidence>
<dbReference type="RefSeq" id="WP_150022972.1">
    <property type="nucleotide sequence ID" value="NZ_VWOJ01000002.1"/>
</dbReference>
<evidence type="ECO:0000256" key="11">
    <source>
        <dbReference type="ARBA" id="ARBA00023237"/>
    </source>
</evidence>
<evidence type="ECO:0000256" key="10">
    <source>
        <dbReference type="ARBA" id="ARBA00023136"/>
    </source>
</evidence>
<evidence type="ECO:0000256" key="5">
    <source>
        <dbReference type="ARBA" id="ARBA00022692"/>
    </source>
</evidence>
<dbReference type="PANTHER" id="PTHR32552">
    <property type="entry name" value="FERRICHROME IRON RECEPTOR-RELATED"/>
    <property type="match status" value="1"/>
</dbReference>
<dbReference type="PANTHER" id="PTHR32552:SF81">
    <property type="entry name" value="TONB-DEPENDENT OUTER MEMBRANE RECEPTOR"/>
    <property type="match status" value="1"/>
</dbReference>
<organism evidence="18 19">
    <name type="scientific">Alkalicaulis satelles</name>
    <dbReference type="NCBI Taxonomy" id="2609175"/>
    <lineage>
        <taxon>Bacteria</taxon>
        <taxon>Pseudomonadati</taxon>
        <taxon>Pseudomonadota</taxon>
        <taxon>Alphaproteobacteria</taxon>
        <taxon>Maricaulales</taxon>
        <taxon>Maricaulaceae</taxon>
        <taxon>Alkalicaulis</taxon>
    </lineage>
</organism>
<dbReference type="Gene3D" id="2.40.170.20">
    <property type="entry name" value="TonB-dependent receptor, beta-barrel domain"/>
    <property type="match status" value="2"/>
</dbReference>
<dbReference type="GO" id="GO:0009279">
    <property type="term" value="C:cell outer membrane"/>
    <property type="evidence" value="ECO:0007669"/>
    <property type="project" value="UniProtKB-SubCell"/>
</dbReference>
<keyword evidence="9 14" id="KW-0798">TonB box</keyword>
<keyword evidence="2 12" id="KW-0813">Transport</keyword>
<dbReference type="GO" id="GO:0006826">
    <property type="term" value="P:iron ion transport"/>
    <property type="evidence" value="ECO:0007669"/>
    <property type="project" value="UniProtKB-KW"/>
</dbReference>
<evidence type="ECO:0000259" key="16">
    <source>
        <dbReference type="Pfam" id="PF00593"/>
    </source>
</evidence>
<keyword evidence="3 12" id="KW-1134">Transmembrane beta strand</keyword>
<evidence type="ECO:0000256" key="14">
    <source>
        <dbReference type="RuleBase" id="RU003357"/>
    </source>
</evidence>
<dbReference type="Proteomes" id="UP000325122">
    <property type="component" value="Unassembled WGS sequence"/>
</dbReference>
<dbReference type="PROSITE" id="PS52016">
    <property type="entry name" value="TONB_DEPENDENT_REC_3"/>
    <property type="match status" value="1"/>
</dbReference>
<evidence type="ECO:0000313" key="19">
    <source>
        <dbReference type="Proteomes" id="UP000325122"/>
    </source>
</evidence>
<keyword evidence="18" id="KW-0675">Receptor</keyword>
<dbReference type="InterPro" id="IPR010917">
    <property type="entry name" value="TonB_rcpt_CS"/>
</dbReference>
<evidence type="ECO:0000256" key="3">
    <source>
        <dbReference type="ARBA" id="ARBA00022452"/>
    </source>
</evidence>
<dbReference type="SUPFAM" id="SSF56935">
    <property type="entry name" value="Porins"/>
    <property type="match status" value="1"/>
</dbReference>
<dbReference type="InterPro" id="IPR012910">
    <property type="entry name" value="Plug_dom"/>
</dbReference>
<comment type="caution">
    <text evidence="18">The sequence shown here is derived from an EMBL/GenBank/DDBJ whole genome shotgun (WGS) entry which is preliminary data.</text>
</comment>
<feature type="short sequence motif" description="TonB C-terminal box" evidence="13">
    <location>
        <begin position="830"/>
        <end position="847"/>
    </location>
</feature>
<evidence type="ECO:0000256" key="13">
    <source>
        <dbReference type="PROSITE-ProRule" id="PRU10144"/>
    </source>
</evidence>
<reference evidence="18 19" key="1">
    <citation type="submission" date="2019-09" db="EMBL/GenBank/DDBJ databases">
        <authorList>
            <person name="Kevbrin V."/>
            <person name="Grouzdev D.S."/>
        </authorList>
    </citation>
    <scope>NUCLEOTIDE SEQUENCE [LARGE SCALE GENOMIC DNA]</scope>
    <source>
        <strain evidence="18 19">G-192</strain>
    </source>
</reference>
<keyword evidence="4" id="KW-0410">Iron transport</keyword>
<dbReference type="InterPro" id="IPR000531">
    <property type="entry name" value="Beta-barrel_TonB"/>
</dbReference>